<dbReference type="InterPro" id="IPR008966">
    <property type="entry name" value="Adhesion_dom_sf"/>
</dbReference>
<dbReference type="Pfam" id="PF05775">
    <property type="entry name" value="AfaD"/>
    <property type="match status" value="1"/>
</dbReference>
<dbReference type="SUPFAM" id="SSF49401">
    <property type="entry name" value="Bacterial adhesins"/>
    <property type="match status" value="1"/>
</dbReference>
<dbReference type="Gene3D" id="2.60.40.1570">
    <property type="entry name" value="Dr adhesin"/>
    <property type="match status" value="1"/>
</dbReference>
<reference evidence="3 4" key="1">
    <citation type="submission" date="2020-02" db="EMBL/GenBank/DDBJ databases">
        <authorList>
            <consortium name="PulseNet: The National Subtyping Network for Foodborne Disease Surveillance"/>
            <person name="Tarr C.L."/>
            <person name="Trees E."/>
            <person name="Katz L.S."/>
            <person name="Carleton-Romer H.A."/>
            <person name="Stroika S."/>
            <person name="Kucerova Z."/>
            <person name="Roache K.F."/>
            <person name="Sabol A.L."/>
            <person name="Besser J."/>
            <person name="Gerner-Smidt P."/>
        </authorList>
    </citation>
    <scope>NUCLEOTIDE SEQUENCE [LARGE SCALE GENOMIC DNA]</scope>
    <source>
        <strain evidence="3 4">PNUSAE004166</strain>
    </source>
</reference>
<name>A0A8S7RHT3_ECOLX</name>
<comment type="caution">
    <text evidence="3">The sequence shown here is derived from an EMBL/GenBank/DDBJ whole genome shotgun (WGS) entry which is preliminary data.</text>
</comment>
<dbReference type="EMBL" id="AASURL010000148">
    <property type="protein sequence ID" value="EFH0368277.1"/>
    <property type="molecule type" value="Genomic_DNA"/>
</dbReference>
<dbReference type="InterPro" id="IPR008394">
    <property type="entry name" value="AfaD"/>
</dbReference>
<gene>
    <name evidence="3" type="ORF">BGM66_004825</name>
</gene>
<sequence length="149" mass="16814">MKCFLLKENYSLLMLLLFSLLTHSTIAAAKKLEISINMDNEKLNQSTQNNHVLGTGYVKSDGNSYVIVSSNAEKVPGQQATYIFRGKNNPQNRIAIRLGGEGWHPDKTGLGISSRINMLSKFELYFSNNYRVNPDVYLIHLFAKEVKTD</sequence>
<feature type="chain" id="PRO_5035835543" description="Adhesin" evidence="2">
    <location>
        <begin position="28"/>
        <end position="149"/>
    </location>
</feature>
<evidence type="ECO:0000313" key="3">
    <source>
        <dbReference type="EMBL" id="EFH0368277.1"/>
    </source>
</evidence>
<evidence type="ECO:0000313" key="4">
    <source>
        <dbReference type="Proteomes" id="UP000521991"/>
    </source>
</evidence>
<evidence type="ECO:0008006" key="5">
    <source>
        <dbReference type="Google" id="ProtNLM"/>
    </source>
</evidence>
<accession>A0A8S7RHT3</accession>
<dbReference type="Proteomes" id="UP000521991">
    <property type="component" value="Unassembled WGS sequence"/>
</dbReference>
<evidence type="ECO:0000256" key="1">
    <source>
        <dbReference type="ARBA" id="ARBA00022729"/>
    </source>
</evidence>
<protein>
    <recommendedName>
        <fullName evidence="5">Adhesin</fullName>
    </recommendedName>
</protein>
<evidence type="ECO:0000256" key="2">
    <source>
        <dbReference type="SAM" id="SignalP"/>
    </source>
</evidence>
<dbReference type="RefSeq" id="WP_194890028.1">
    <property type="nucleotide sequence ID" value="NZ_JAOWRP010000267.1"/>
</dbReference>
<dbReference type="AlphaFoldDB" id="A0A8S7RHT3"/>
<keyword evidence="1 2" id="KW-0732">Signal</keyword>
<dbReference type="InterPro" id="IPR037028">
    <property type="entry name" value="Dr_adhesin_sf"/>
</dbReference>
<feature type="signal peptide" evidence="2">
    <location>
        <begin position="1"/>
        <end position="27"/>
    </location>
</feature>
<organism evidence="3 4">
    <name type="scientific">Escherichia coli</name>
    <dbReference type="NCBI Taxonomy" id="562"/>
    <lineage>
        <taxon>Bacteria</taxon>
        <taxon>Pseudomonadati</taxon>
        <taxon>Pseudomonadota</taxon>
        <taxon>Gammaproteobacteria</taxon>
        <taxon>Enterobacterales</taxon>
        <taxon>Enterobacteriaceae</taxon>
        <taxon>Escherichia</taxon>
    </lineage>
</organism>
<dbReference type="CDD" id="cd18776">
    <property type="entry name" value="AfaD-like"/>
    <property type="match status" value="1"/>
</dbReference>
<proteinExistence type="predicted"/>